<organism evidence="5 6">
    <name type="scientific">Camelus ferus</name>
    <name type="common">Wild bactrian camel</name>
    <name type="synonym">Camelus bactrianus ferus</name>
    <dbReference type="NCBI Taxonomy" id="419612"/>
    <lineage>
        <taxon>Eukaryota</taxon>
        <taxon>Metazoa</taxon>
        <taxon>Chordata</taxon>
        <taxon>Craniata</taxon>
        <taxon>Vertebrata</taxon>
        <taxon>Euteleostomi</taxon>
        <taxon>Mammalia</taxon>
        <taxon>Eutheria</taxon>
        <taxon>Laurasiatheria</taxon>
        <taxon>Artiodactyla</taxon>
        <taxon>Tylopoda</taxon>
        <taxon>Camelidae</taxon>
        <taxon>Camelus</taxon>
    </lineage>
</organism>
<accession>A0A8B8RVE6</accession>
<dbReference type="SMART" id="SM00252">
    <property type="entry name" value="SH2"/>
    <property type="match status" value="1"/>
</dbReference>
<feature type="compositionally biased region" description="Basic and acidic residues" evidence="3">
    <location>
        <begin position="349"/>
        <end position="367"/>
    </location>
</feature>
<dbReference type="GeneID" id="102518221"/>
<dbReference type="Proteomes" id="UP000694856">
    <property type="component" value="Chromosome 22"/>
</dbReference>
<feature type="compositionally biased region" description="Pro residues" evidence="3">
    <location>
        <begin position="368"/>
        <end position="377"/>
    </location>
</feature>
<dbReference type="Gene3D" id="3.30.505.10">
    <property type="entry name" value="SH2 domain"/>
    <property type="match status" value="1"/>
</dbReference>
<evidence type="ECO:0000256" key="2">
    <source>
        <dbReference type="PROSITE-ProRule" id="PRU00191"/>
    </source>
</evidence>
<keyword evidence="1 2" id="KW-0727">SH2 domain</keyword>
<evidence type="ECO:0000313" key="5">
    <source>
        <dbReference type="Proteomes" id="UP000694856"/>
    </source>
</evidence>
<feature type="compositionally biased region" description="Polar residues" evidence="3">
    <location>
        <begin position="168"/>
        <end position="182"/>
    </location>
</feature>
<evidence type="ECO:0000256" key="3">
    <source>
        <dbReference type="SAM" id="MobiDB-lite"/>
    </source>
</evidence>
<dbReference type="Pfam" id="PF00017">
    <property type="entry name" value="SH2"/>
    <property type="match status" value="1"/>
</dbReference>
<feature type="compositionally biased region" description="Polar residues" evidence="3">
    <location>
        <begin position="298"/>
        <end position="308"/>
    </location>
</feature>
<feature type="region of interest" description="Disordered" evidence="3">
    <location>
        <begin position="341"/>
        <end position="377"/>
    </location>
</feature>
<dbReference type="PANTHER" id="PTHR14388:SF3">
    <property type="entry name" value="HEMATOPOIETIC SH2 DOMAIN-CONTAINING PROTEIN"/>
    <property type="match status" value="1"/>
</dbReference>
<dbReference type="RefSeq" id="XP_032321264.1">
    <property type="nucleotide sequence ID" value="XM_032465373.1"/>
</dbReference>
<dbReference type="FunFam" id="3.30.505.10:FF:000059">
    <property type="entry name" value="hematopoietic SH2 domain-containing protein"/>
    <property type="match status" value="1"/>
</dbReference>
<feature type="region of interest" description="Disordered" evidence="3">
    <location>
        <begin position="261"/>
        <end position="284"/>
    </location>
</feature>
<proteinExistence type="predicted"/>
<evidence type="ECO:0000259" key="4">
    <source>
        <dbReference type="PROSITE" id="PS50001"/>
    </source>
</evidence>
<protein>
    <submittedName>
        <fullName evidence="6">Hematopoietic SH2 domain-containing protein isoform X1</fullName>
    </submittedName>
</protein>
<dbReference type="CTD" id="84941"/>
<dbReference type="InterPro" id="IPR036860">
    <property type="entry name" value="SH2_dom_sf"/>
</dbReference>
<feature type="region of interest" description="Disordered" evidence="3">
    <location>
        <begin position="168"/>
        <end position="226"/>
    </location>
</feature>
<sequence>MATLYGTHKVTACPLEAMTEARQLPPPLPPRLAWFVQTQMGQLAHGGVPEWFHGAISREDAENLLESQPLGSFLIRVSHSHVGYTLSYKAENCCHHFMVKLLDDGSFMIPGEARAHASLDALVTFYQQRPMQPHGDLLTQPCGQKDPAYVDYEELFLYSIALAEEAGSSTHSPSKHLNSSSHPVAAPEEASAKPVLLHQPKERKPTAELDGASMEEAASSCPQKSPLEETCQKLWKNLKMLPQTGKKVQQQLKSHLVAVRSSSLQDTRPAGVTHGSGAGAGDSAWKDNFYMDPFVATSFQSPSQPQASRNKDDPSRKALRSASWNEVTPRVRGWRRAIVRALSSQASKPEPRDLKEPRDDWLPEEYHTPPPFAPGYC</sequence>
<feature type="domain" description="SH2" evidence="4">
    <location>
        <begin position="51"/>
        <end position="142"/>
    </location>
</feature>
<gene>
    <name evidence="6" type="primary">HSH2D</name>
</gene>
<dbReference type="AlphaFoldDB" id="A0A8B8RVE6"/>
<reference evidence="6" key="1">
    <citation type="submission" date="2025-08" db="UniProtKB">
        <authorList>
            <consortium name="RefSeq"/>
        </authorList>
    </citation>
    <scope>IDENTIFICATION</scope>
    <source>
        <tissue evidence="6">Ear skin</tissue>
    </source>
</reference>
<dbReference type="PANTHER" id="PTHR14388">
    <property type="entry name" value="T CELL-SPECIFIC ADAPTER PROTEIN TSAD"/>
    <property type="match status" value="1"/>
</dbReference>
<dbReference type="GO" id="GO:0005737">
    <property type="term" value="C:cytoplasm"/>
    <property type="evidence" value="ECO:0007669"/>
    <property type="project" value="TreeGrafter"/>
</dbReference>
<keyword evidence="5" id="KW-1185">Reference proteome</keyword>
<dbReference type="PROSITE" id="PS50001">
    <property type="entry name" value="SH2"/>
    <property type="match status" value="1"/>
</dbReference>
<feature type="region of interest" description="Disordered" evidence="3">
    <location>
        <begin position="298"/>
        <end position="328"/>
    </location>
</feature>
<dbReference type="SUPFAM" id="SSF55550">
    <property type="entry name" value="SH2 domain"/>
    <property type="match status" value="1"/>
</dbReference>
<evidence type="ECO:0000313" key="6">
    <source>
        <dbReference type="RefSeq" id="XP_032321264.1"/>
    </source>
</evidence>
<dbReference type="PRINTS" id="PR00401">
    <property type="entry name" value="SH2DOMAIN"/>
</dbReference>
<name>A0A8B8RVE6_CAMFR</name>
<evidence type="ECO:0000256" key="1">
    <source>
        <dbReference type="ARBA" id="ARBA00022999"/>
    </source>
</evidence>
<dbReference type="InterPro" id="IPR000980">
    <property type="entry name" value="SH2"/>
</dbReference>